<dbReference type="InterPro" id="IPR045473">
    <property type="entry name" value="ASM_C"/>
</dbReference>
<dbReference type="Pfam" id="PF19272">
    <property type="entry name" value="ASMase_C"/>
    <property type="match status" value="1"/>
</dbReference>
<dbReference type="PANTHER" id="PTHR10340">
    <property type="entry name" value="SPHINGOMYELIN PHOSPHODIESTERASE"/>
    <property type="match status" value="1"/>
</dbReference>
<keyword evidence="9" id="KW-0325">Glycoprotein</keyword>
<evidence type="ECO:0000256" key="2">
    <source>
        <dbReference type="ARBA" id="ARBA00004613"/>
    </source>
</evidence>
<evidence type="ECO:0000256" key="3">
    <source>
        <dbReference type="ARBA" id="ARBA00008234"/>
    </source>
</evidence>
<evidence type="ECO:0000313" key="14">
    <source>
        <dbReference type="Proteomes" id="UP001519460"/>
    </source>
</evidence>
<dbReference type="GO" id="GO:0016787">
    <property type="term" value="F:hydrolase activity"/>
    <property type="evidence" value="ECO:0007669"/>
    <property type="project" value="UniProtKB-KW"/>
</dbReference>
<dbReference type="SUPFAM" id="SSF56300">
    <property type="entry name" value="Metallo-dependent phosphatases"/>
    <property type="match status" value="1"/>
</dbReference>
<reference evidence="13 14" key="1">
    <citation type="journal article" date="2023" name="Sci. Data">
        <title>Genome assembly of the Korean intertidal mud-creeper Batillaria attramentaria.</title>
        <authorList>
            <person name="Patra A.K."/>
            <person name="Ho P.T."/>
            <person name="Jun S."/>
            <person name="Lee S.J."/>
            <person name="Kim Y."/>
            <person name="Won Y.J."/>
        </authorList>
    </citation>
    <scope>NUCLEOTIDE SEQUENCE [LARGE SCALE GENOMIC DNA]</scope>
    <source>
        <strain evidence="13">Wonlab-2016</strain>
    </source>
</reference>
<keyword evidence="4" id="KW-0964">Secreted</keyword>
<evidence type="ECO:0000256" key="7">
    <source>
        <dbReference type="ARBA" id="ARBA00022801"/>
    </source>
</evidence>
<gene>
    <name evidence="13" type="ORF">BaRGS_00022497</name>
</gene>
<evidence type="ECO:0000259" key="11">
    <source>
        <dbReference type="Pfam" id="PF00149"/>
    </source>
</evidence>
<name>A0ABD0KGE1_9CAEN</name>
<feature type="domain" description="Sphingomyelin phosphodiesterase C-terminal" evidence="12">
    <location>
        <begin position="295"/>
        <end position="415"/>
    </location>
</feature>
<accession>A0ABD0KGE1</accession>
<evidence type="ECO:0000256" key="8">
    <source>
        <dbReference type="ARBA" id="ARBA00022833"/>
    </source>
</evidence>
<keyword evidence="5" id="KW-0479">Metal-binding</keyword>
<evidence type="ECO:0000256" key="4">
    <source>
        <dbReference type="ARBA" id="ARBA00022525"/>
    </source>
</evidence>
<dbReference type="GO" id="GO:0046872">
    <property type="term" value="F:metal ion binding"/>
    <property type="evidence" value="ECO:0007669"/>
    <property type="project" value="UniProtKB-KW"/>
</dbReference>
<evidence type="ECO:0000256" key="1">
    <source>
        <dbReference type="ARBA" id="ARBA00001947"/>
    </source>
</evidence>
<protein>
    <submittedName>
        <fullName evidence="13">Uncharacterized protein</fullName>
    </submittedName>
</protein>
<keyword evidence="6" id="KW-0732">Signal</keyword>
<sequence>MLYLFPLPCGCEPTVTGYFWHVTDFHYDHTYWTDQLSCNPDQPVSEPGEFGDYWCDSPWRLITHAIGAMTQIKEDVDFLLWTGDTVAHIKDEHLSVSINMDVLQNITTALTNAFPSKLVYATFGNHDYYPNNQFPASNNVIYNITADMWKDWIGDEQQMNNFRKGGYYTAVTQHGLRVVCLNTNLYYMSDKQTPGIEDPSDQLAWFRQVMEQARATQQKVLVTAHIPPGIDTPRIVSWFHEEFRQPVLSVLQDYTDIIVGLHFGHNHADGFKVIYDKQVTPWRFILSTGEIGPPHNPSIRLVTYDRDTGRHLNIQQYRLDLPASNTNDHNTPVGFTSLYSFKDHYGVSDLSAASLESLFNRMDTATEGDRLLQDYYRFTQAGAEQEESARTCSKDCKIRILCGFRHHAMADFDTCRERFTSLAPSFTPCATVVSTMMVMALLAIALVLSSTGSHIRTAPAPSPPHPYSQSSLLAARHNIRYTTINMAGHSPDQTPC</sequence>
<keyword evidence="10" id="KW-0812">Transmembrane</keyword>
<dbReference type="Gene3D" id="3.60.21.10">
    <property type="match status" value="1"/>
</dbReference>
<evidence type="ECO:0000256" key="9">
    <source>
        <dbReference type="ARBA" id="ARBA00023180"/>
    </source>
</evidence>
<dbReference type="InterPro" id="IPR029052">
    <property type="entry name" value="Metallo-depent_PP-like"/>
</dbReference>
<dbReference type="CDD" id="cd00842">
    <property type="entry name" value="MPP_ASMase"/>
    <property type="match status" value="1"/>
</dbReference>
<keyword evidence="10" id="KW-1133">Transmembrane helix</keyword>
<dbReference type="InterPro" id="IPR004843">
    <property type="entry name" value="Calcineurin-like_PHP"/>
</dbReference>
<organism evidence="13 14">
    <name type="scientific">Batillaria attramentaria</name>
    <dbReference type="NCBI Taxonomy" id="370345"/>
    <lineage>
        <taxon>Eukaryota</taxon>
        <taxon>Metazoa</taxon>
        <taxon>Spiralia</taxon>
        <taxon>Lophotrochozoa</taxon>
        <taxon>Mollusca</taxon>
        <taxon>Gastropoda</taxon>
        <taxon>Caenogastropoda</taxon>
        <taxon>Sorbeoconcha</taxon>
        <taxon>Cerithioidea</taxon>
        <taxon>Batillariidae</taxon>
        <taxon>Batillaria</taxon>
    </lineage>
</organism>
<dbReference type="InterPro" id="IPR041805">
    <property type="entry name" value="ASMase/PPN1_MPP"/>
</dbReference>
<evidence type="ECO:0000259" key="12">
    <source>
        <dbReference type="Pfam" id="PF19272"/>
    </source>
</evidence>
<dbReference type="EMBL" id="JACVVK020000182">
    <property type="protein sequence ID" value="KAK7486174.1"/>
    <property type="molecule type" value="Genomic_DNA"/>
</dbReference>
<feature type="domain" description="Calcineurin-like phosphoesterase" evidence="11">
    <location>
        <begin position="19"/>
        <end position="268"/>
    </location>
</feature>
<keyword evidence="10" id="KW-0472">Membrane</keyword>
<dbReference type="GO" id="GO:0005576">
    <property type="term" value="C:extracellular region"/>
    <property type="evidence" value="ECO:0007669"/>
    <property type="project" value="UniProtKB-SubCell"/>
</dbReference>
<dbReference type="Proteomes" id="UP001519460">
    <property type="component" value="Unassembled WGS sequence"/>
</dbReference>
<keyword evidence="14" id="KW-1185">Reference proteome</keyword>
<dbReference type="Pfam" id="PF00149">
    <property type="entry name" value="Metallophos"/>
    <property type="match status" value="1"/>
</dbReference>
<keyword evidence="7" id="KW-0378">Hydrolase</keyword>
<feature type="transmembrane region" description="Helical" evidence="10">
    <location>
        <begin position="425"/>
        <end position="448"/>
    </location>
</feature>
<comment type="similarity">
    <text evidence="3">Belongs to the acid sphingomyelinase family.</text>
</comment>
<comment type="cofactor">
    <cofactor evidence="1">
        <name>Zn(2+)</name>
        <dbReference type="ChEBI" id="CHEBI:29105"/>
    </cofactor>
</comment>
<feature type="non-terminal residue" evidence="13">
    <location>
        <position position="496"/>
    </location>
</feature>
<comment type="caution">
    <text evidence="13">The sequence shown here is derived from an EMBL/GenBank/DDBJ whole genome shotgun (WGS) entry which is preliminary data.</text>
</comment>
<dbReference type="AlphaFoldDB" id="A0ABD0KGE1"/>
<dbReference type="PANTHER" id="PTHR10340:SF57">
    <property type="entry name" value="METALLOPHOS DOMAIN-CONTAINING PROTEIN"/>
    <property type="match status" value="1"/>
</dbReference>
<evidence type="ECO:0000256" key="10">
    <source>
        <dbReference type="SAM" id="Phobius"/>
    </source>
</evidence>
<proteinExistence type="inferred from homology"/>
<evidence type="ECO:0000313" key="13">
    <source>
        <dbReference type="EMBL" id="KAK7486174.1"/>
    </source>
</evidence>
<keyword evidence="8" id="KW-0862">Zinc</keyword>
<comment type="subcellular location">
    <subcellularLocation>
        <location evidence="2">Secreted</location>
    </subcellularLocation>
</comment>
<evidence type="ECO:0000256" key="6">
    <source>
        <dbReference type="ARBA" id="ARBA00022729"/>
    </source>
</evidence>
<evidence type="ECO:0000256" key="5">
    <source>
        <dbReference type="ARBA" id="ARBA00022723"/>
    </source>
</evidence>